<dbReference type="PANTHER" id="PTHR11910">
    <property type="entry name" value="ATP SYNTHASE DELTA CHAIN"/>
    <property type="match status" value="1"/>
</dbReference>
<evidence type="ECO:0000313" key="9">
    <source>
        <dbReference type="EMBL" id="TVU71919.1"/>
    </source>
</evidence>
<evidence type="ECO:0000256" key="1">
    <source>
        <dbReference type="ARBA" id="ARBA00004370"/>
    </source>
</evidence>
<keyword evidence="5 8" id="KW-0472">Membrane</keyword>
<reference evidence="9 10" key="1">
    <citation type="submission" date="2019-07" db="EMBL/GenBank/DDBJ databases">
        <title>Diversity of Bacteria from Kongsfjorden, Arctic.</title>
        <authorList>
            <person name="Yu Y."/>
        </authorList>
    </citation>
    <scope>NUCLEOTIDE SEQUENCE [LARGE SCALE GENOMIC DNA]</scope>
    <source>
        <strain evidence="9 10">SM1923</strain>
    </source>
</reference>
<dbReference type="STRING" id="553385.GCA_000591415_01866"/>
<dbReference type="Pfam" id="PF00213">
    <property type="entry name" value="OSCP"/>
    <property type="match status" value="1"/>
</dbReference>
<comment type="function">
    <text evidence="8">This protein is part of the stalk that links CF(0) to CF(1). It either transmits conformational changes from CF(0) to CF(1) or is implicated in proton conduction.</text>
</comment>
<dbReference type="InterPro" id="IPR000711">
    <property type="entry name" value="ATPase_OSCP/dsu"/>
</dbReference>
<dbReference type="Proteomes" id="UP000319941">
    <property type="component" value="Unassembled WGS sequence"/>
</dbReference>
<organism evidence="9 10">
    <name type="scientific">Cobetia crustatorum</name>
    <dbReference type="NCBI Taxonomy" id="553385"/>
    <lineage>
        <taxon>Bacteria</taxon>
        <taxon>Pseudomonadati</taxon>
        <taxon>Pseudomonadota</taxon>
        <taxon>Gammaproteobacteria</taxon>
        <taxon>Oceanospirillales</taxon>
        <taxon>Halomonadaceae</taxon>
        <taxon>Cobetia</taxon>
    </lineage>
</organism>
<dbReference type="NCBIfam" id="TIGR01145">
    <property type="entry name" value="ATP_synt_delta"/>
    <property type="match status" value="1"/>
</dbReference>
<dbReference type="GO" id="GO:0005886">
    <property type="term" value="C:plasma membrane"/>
    <property type="evidence" value="ECO:0007669"/>
    <property type="project" value="UniProtKB-SubCell"/>
</dbReference>
<protein>
    <recommendedName>
        <fullName evidence="8">ATP synthase subunit delta</fullName>
    </recommendedName>
    <alternativeName>
        <fullName evidence="8">ATP synthase F(1) sector subunit delta</fullName>
    </alternativeName>
    <alternativeName>
        <fullName evidence="8">F-type ATPase subunit delta</fullName>
        <shortName evidence="8">F-ATPase subunit delta</shortName>
    </alternativeName>
</protein>
<evidence type="ECO:0000256" key="7">
    <source>
        <dbReference type="ARBA" id="ARBA00023310"/>
    </source>
</evidence>
<comment type="caution">
    <text evidence="9">The sequence shown here is derived from an EMBL/GenBank/DDBJ whole genome shotgun (WGS) entry which is preliminary data.</text>
</comment>
<evidence type="ECO:0000256" key="6">
    <source>
        <dbReference type="ARBA" id="ARBA00023196"/>
    </source>
</evidence>
<dbReference type="SUPFAM" id="SSF47928">
    <property type="entry name" value="N-terminal domain of the delta subunit of the F1F0-ATP synthase"/>
    <property type="match status" value="1"/>
</dbReference>
<dbReference type="PRINTS" id="PR00125">
    <property type="entry name" value="ATPASEDELTA"/>
</dbReference>
<dbReference type="OrthoDB" id="9816221at2"/>
<evidence type="ECO:0000256" key="5">
    <source>
        <dbReference type="ARBA" id="ARBA00023136"/>
    </source>
</evidence>
<name>A0A558HS25_9GAMM</name>
<dbReference type="Gene3D" id="1.10.520.20">
    <property type="entry name" value="N-terminal domain of the delta subunit of the F1F0-ATP synthase"/>
    <property type="match status" value="1"/>
</dbReference>
<dbReference type="NCBIfam" id="NF004402">
    <property type="entry name" value="PRK05758.2-2"/>
    <property type="match status" value="1"/>
</dbReference>
<dbReference type="PROSITE" id="PS00389">
    <property type="entry name" value="ATPASE_DELTA"/>
    <property type="match status" value="1"/>
</dbReference>
<dbReference type="AlphaFoldDB" id="A0A558HS25"/>
<keyword evidence="3 8" id="KW-0375">Hydrogen ion transport</keyword>
<evidence type="ECO:0000256" key="3">
    <source>
        <dbReference type="ARBA" id="ARBA00022781"/>
    </source>
</evidence>
<evidence type="ECO:0000313" key="10">
    <source>
        <dbReference type="Proteomes" id="UP000319941"/>
    </source>
</evidence>
<dbReference type="HAMAP" id="MF_01416">
    <property type="entry name" value="ATP_synth_delta_bact"/>
    <property type="match status" value="1"/>
</dbReference>
<keyword evidence="7 8" id="KW-0066">ATP synthesis</keyword>
<sequence>MAETSTSTAARPYAKAAFEFARDQQALEVWSGMLSTAALVAVDANVKAVLDNPKLPTEHRIDIFLDVCGDALDDSARNFIRTLGEQDRLSALPSVAELFEAQKAEQEKRVEVTLVSAFALESEQEEKLAAALQKRLNRDISITTQVDSTLLGGVIIRAGDTVIDGSIRGKLARLSEALNS</sequence>
<dbReference type="InterPro" id="IPR020781">
    <property type="entry name" value="ATPase_OSCP/d_CS"/>
</dbReference>
<keyword evidence="4 8" id="KW-0406">Ion transport</keyword>
<keyword evidence="6 8" id="KW-0139">CF(1)</keyword>
<dbReference type="RefSeq" id="WP_024951966.1">
    <property type="nucleotide sequence ID" value="NZ_CAWOWR010000087.1"/>
</dbReference>
<evidence type="ECO:0000256" key="4">
    <source>
        <dbReference type="ARBA" id="ARBA00023065"/>
    </source>
</evidence>
<accession>A0A558HS25</accession>
<keyword evidence="10" id="KW-1185">Reference proteome</keyword>
<comment type="similarity">
    <text evidence="8">Belongs to the ATPase delta chain family.</text>
</comment>
<evidence type="ECO:0000256" key="8">
    <source>
        <dbReference type="HAMAP-Rule" id="MF_01416"/>
    </source>
</evidence>
<dbReference type="InterPro" id="IPR026015">
    <property type="entry name" value="ATP_synth_OSCP/delta_N_sf"/>
</dbReference>
<comment type="function">
    <text evidence="8">F(1)F(0) ATP synthase produces ATP from ADP in the presence of a proton or sodium gradient. F-type ATPases consist of two structural domains, F(1) containing the extramembraneous catalytic core and F(0) containing the membrane proton channel, linked together by a central stalk and a peripheral stalk. During catalysis, ATP synthesis in the catalytic domain of F(1) is coupled via a rotary mechanism of the central stalk subunits to proton translocation.</text>
</comment>
<dbReference type="GO" id="GO:0045259">
    <property type="term" value="C:proton-transporting ATP synthase complex"/>
    <property type="evidence" value="ECO:0007669"/>
    <property type="project" value="UniProtKB-KW"/>
</dbReference>
<keyword evidence="2 8" id="KW-0813">Transport</keyword>
<proteinExistence type="inferred from homology"/>
<comment type="subcellular location">
    <subcellularLocation>
        <location evidence="8">Cell membrane</location>
        <topology evidence="8">Peripheral membrane protein</topology>
    </subcellularLocation>
    <subcellularLocation>
        <location evidence="1">Membrane</location>
    </subcellularLocation>
</comment>
<evidence type="ECO:0000256" key="2">
    <source>
        <dbReference type="ARBA" id="ARBA00022448"/>
    </source>
</evidence>
<gene>
    <name evidence="8" type="primary">atpH</name>
    <name evidence="9" type="ORF">FQP86_05160</name>
</gene>
<dbReference type="GO" id="GO:0046933">
    <property type="term" value="F:proton-transporting ATP synthase activity, rotational mechanism"/>
    <property type="evidence" value="ECO:0007669"/>
    <property type="project" value="UniProtKB-UniRule"/>
</dbReference>
<dbReference type="EMBL" id="VNFH01000003">
    <property type="protein sequence ID" value="TVU71919.1"/>
    <property type="molecule type" value="Genomic_DNA"/>
</dbReference>
<keyword evidence="8" id="KW-1003">Cell membrane</keyword>